<organism evidence="1 2">
    <name type="scientific">Musa troglodytarum</name>
    <name type="common">fe'i banana</name>
    <dbReference type="NCBI Taxonomy" id="320322"/>
    <lineage>
        <taxon>Eukaryota</taxon>
        <taxon>Viridiplantae</taxon>
        <taxon>Streptophyta</taxon>
        <taxon>Embryophyta</taxon>
        <taxon>Tracheophyta</taxon>
        <taxon>Spermatophyta</taxon>
        <taxon>Magnoliopsida</taxon>
        <taxon>Liliopsida</taxon>
        <taxon>Zingiberales</taxon>
        <taxon>Musaceae</taxon>
        <taxon>Musa</taxon>
    </lineage>
</organism>
<keyword evidence="2" id="KW-1185">Reference proteome</keyword>
<evidence type="ECO:0000313" key="2">
    <source>
        <dbReference type="Proteomes" id="UP001055439"/>
    </source>
</evidence>
<dbReference type="EMBL" id="CP097506">
    <property type="protein sequence ID" value="URD99599.1"/>
    <property type="molecule type" value="Genomic_DNA"/>
</dbReference>
<sequence>MVFSSDASKHDSVGKAGLRVSGGCLLCTLACRTWRSRKAQGPMGKSIKATPNYESCFPGVDCVRRDEQVRAVEDLGLLNIATGPAL</sequence>
<proteinExistence type="predicted"/>
<dbReference type="AlphaFoldDB" id="A0A9E7K135"/>
<accession>A0A9E7K135</accession>
<gene>
    <name evidence="1" type="ORF">MUK42_28303</name>
</gene>
<name>A0A9E7K135_9LILI</name>
<evidence type="ECO:0000313" key="1">
    <source>
        <dbReference type="EMBL" id="URD99599.1"/>
    </source>
</evidence>
<reference evidence="1" key="1">
    <citation type="submission" date="2022-05" db="EMBL/GenBank/DDBJ databases">
        <title>The Musa troglodytarum L. genome provides insights into the mechanism of non-climacteric behaviour and enrichment of carotenoids.</title>
        <authorList>
            <person name="Wang J."/>
        </authorList>
    </citation>
    <scope>NUCLEOTIDE SEQUENCE</scope>
    <source>
        <tissue evidence="1">Leaf</tissue>
    </source>
</reference>
<dbReference type="Proteomes" id="UP001055439">
    <property type="component" value="Chromosome 4"/>
</dbReference>
<protein>
    <submittedName>
        <fullName evidence="1">Uncharacterized protein</fullName>
    </submittedName>
</protein>